<feature type="domain" description="Radical SAM core" evidence="9">
    <location>
        <begin position="212"/>
        <end position="438"/>
    </location>
</feature>
<dbReference type="GO" id="GO:0035598">
    <property type="term" value="F:tRNA (N(6)-L-threonylcarbamoyladenosine(37)-C(2))-methylthiotransferase activity"/>
    <property type="evidence" value="ECO:0007669"/>
    <property type="project" value="TreeGrafter"/>
</dbReference>
<evidence type="ECO:0000256" key="2">
    <source>
        <dbReference type="ARBA" id="ARBA00022485"/>
    </source>
</evidence>
<dbReference type="PROSITE" id="PS01278">
    <property type="entry name" value="MTTASE_RADICAL"/>
    <property type="match status" value="1"/>
</dbReference>
<evidence type="ECO:0000313" key="11">
    <source>
        <dbReference type="Proteomes" id="UP000823638"/>
    </source>
</evidence>
<dbReference type="PROSITE" id="PS51918">
    <property type="entry name" value="RADICAL_SAM"/>
    <property type="match status" value="1"/>
</dbReference>
<dbReference type="Pfam" id="PF04055">
    <property type="entry name" value="Radical_SAM"/>
    <property type="match status" value="1"/>
</dbReference>
<evidence type="ECO:0000256" key="5">
    <source>
        <dbReference type="ARBA" id="ARBA00022723"/>
    </source>
</evidence>
<keyword evidence="3" id="KW-0808">Transferase</keyword>
<evidence type="ECO:0000259" key="8">
    <source>
        <dbReference type="PROSITE" id="PS51449"/>
    </source>
</evidence>
<dbReference type="NCBIfam" id="TIGR01579">
    <property type="entry name" value="MiaB-like-C"/>
    <property type="match status" value="1"/>
</dbReference>
<dbReference type="SUPFAM" id="SSF102114">
    <property type="entry name" value="Radical SAM enzymes"/>
    <property type="match status" value="1"/>
</dbReference>
<dbReference type="InterPro" id="IPR023404">
    <property type="entry name" value="rSAM_horseshoe"/>
</dbReference>
<keyword evidence="4" id="KW-0949">S-adenosyl-L-methionine</keyword>
<dbReference type="AlphaFoldDB" id="A0A9D9HPB0"/>
<dbReference type="SFLD" id="SFLDG01082">
    <property type="entry name" value="B12-binding_domain_containing"/>
    <property type="match status" value="1"/>
</dbReference>
<dbReference type="PROSITE" id="PS51449">
    <property type="entry name" value="MTTASE_N"/>
    <property type="match status" value="1"/>
</dbReference>
<comment type="cofactor">
    <cofactor evidence="1">
        <name>[4Fe-4S] cluster</name>
        <dbReference type="ChEBI" id="CHEBI:49883"/>
    </cofactor>
</comment>
<dbReference type="InterPro" id="IPR020612">
    <property type="entry name" value="Methylthiotransferase_CS"/>
</dbReference>
<evidence type="ECO:0000256" key="4">
    <source>
        <dbReference type="ARBA" id="ARBA00022691"/>
    </source>
</evidence>
<keyword evidence="5" id="KW-0479">Metal-binding</keyword>
<keyword evidence="2" id="KW-0004">4Fe-4S</keyword>
<dbReference type="Gene3D" id="3.40.50.12160">
    <property type="entry name" value="Methylthiotransferase, N-terminal domain"/>
    <property type="match status" value="1"/>
</dbReference>
<evidence type="ECO:0000313" key="10">
    <source>
        <dbReference type="EMBL" id="MBO8457724.1"/>
    </source>
</evidence>
<dbReference type="GO" id="GO:0051539">
    <property type="term" value="F:4 iron, 4 sulfur cluster binding"/>
    <property type="evidence" value="ECO:0007669"/>
    <property type="project" value="UniProtKB-KW"/>
</dbReference>
<evidence type="ECO:0000256" key="6">
    <source>
        <dbReference type="ARBA" id="ARBA00023004"/>
    </source>
</evidence>
<dbReference type="SFLD" id="SFLDS00029">
    <property type="entry name" value="Radical_SAM"/>
    <property type="match status" value="1"/>
</dbReference>
<dbReference type="Pfam" id="PF00919">
    <property type="entry name" value="UPF0004"/>
    <property type="match status" value="1"/>
</dbReference>
<dbReference type="InterPro" id="IPR006638">
    <property type="entry name" value="Elp3/MiaA/NifB-like_rSAM"/>
</dbReference>
<dbReference type="InterPro" id="IPR013848">
    <property type="entry name" value="Methylthiotransferase_N"/>
</dbReference>
<dbReference type="Gene3D" id="3.80.30.20">
    <property type="entry name" value="tm_1862 like domain"/>
    <property type="match status" value="1"/>
</dbReference>
<proteinExistence type="predicted"/>
<dbReference type="InterPro" id="IPR006467">
    <property type="entry name" value="MiaB-like_bact"/>
</dbReference>
<dbReference type="InterPro" id="IPR058240">
    <property type="entry name" value="rSAM_sf"/>
</dbReference>
<dbReference type="EMBL" id="JADIMM010000075">
    <property type="protein sequence ID" value="MBO8457724.1"/>
    <property type="molecule type" value="Genomic_DNA"/>
</dbReference>
<accession>A0A9D9HPB0</accession>
<dbReference type="InterPro" id="IPR038135">
    <property type="entry name" value="Methylthiotransferase_N_sf"/>
</dbReference>
<dbReference type="SMART" id="SM00729">
    <property type="entry name" value="Elp3"/>
    <property type="match status" value="1"/>
</dbReference>
<evidence type="ECO:0000256" key="3">
    <source>
        <dbReference type="ARBA" id="ARBA00022679"/>
    </source>
</evidence>
<dbReference type="PANTHER" id="PTHR11918">
    <property type="entry name" value="RADICAL SAM PROTEINS"/>
    <property type="match status" value="1"/>
</dbReference>
<gene>
    <name evidence="10" type="primary">mtaB</name>
    <name evidence="10" type="ORF">IAA81_05800</name>
</gene>
<dbReference type="GO" id="GO:0046872">
    <property type="term" value="F:metal ion binding"/>
    <property type="evidence" value="ECO:0007669"/>
    <property type="project" value="UniProtKB-KW"/>
</dbReference>
<keyword evidence="6" id="KW-0408">Iron</keyword>
<feature type="domain" description="MTTase N-terminal" evidence="8">
    <location>
        <begin position="3"/>
        <end position="123"/>
    </location>
</feature>
<evidence type="ECO:0000256" key="7">
    <source>
        <dbReference type="ARBA" id="ARBA00023014"/>
    </source>
</evidence>
<evidence type="ECO:0000256" key="1">
    <source>
        <dbReference type="ARBA" id="ARBA00001966"/>
    </source>
</evidence>
<protein>
    <submittedName>
        <fullName evidence="10">tRNA (N(6)-L-threonylcarbamoyladenosine(37)-C(2))-methylthiotransferase MtaB</fullName>
    </submittedName>
</protein>
<dbReference type="Proteomes" id="UP000823638">
    <property type="component" value="Unassembled WGS sequence"/>
</dbReference>
<keyword evidence="7" id="KW-0411">Iron-sulfur</keyword>
<dbReference type="CDD" id="cd01335">
    <property type="entry name" value="Radical_SAM"/>
    <property type="match status" value="1"/>
</dbReference>
<comment type="caution">
    <text evidence="10">The sequence shown here is derived from an EMBL/GenBank/DDBJ whole genome shotgun (WGS) entry which is preliminary data.</text>
</comment>
<evidence type="ECO:0000259" key="9">
    <source>
        <dbReference type="PROSITE" id="PS51918"/>
    </source>
</evidence>
<organism evidence="10 11">
    <name type="scientific">Candidatus Gallitreponema excrementavium</name>
    <dbReference type="NCBI Taxonomy" id="2840840"/>
    <lineage>
        <taxon>Bacteria</taxon>
        <taxon>Pseudomonadati</taxon>
        <taxon>Spirochaetota</taxon>
        <taxon>Spirochaetia</taxon>
        <taxon>Spirochaetales</taxon>
        <taxon>Candidatus Gallitreponema</taxon>
    </lineage>
</organism>
<name>A0A9D9HPB0_9SPIR</name>
<reference evidence="10" key="2">
    <citation type="journal article" date="2021" name="PeerJ">
        <title>Extensive microbial diversity within the chicken gut microbiome revealed by metagenomics and culture.</title>
        <authorList>
            <person name="Gilroy R."/>
            <person name="Ravi A."/>
            <person name="Getino M."/>
            <person name="Pursley I."/>
            <person name="Horton D.L."/>
            <person name="Alikhan N.F."/>
            <person name="Baker D."/>
            <person name="Gharbi K."/>
            <person name="Hall N."/>
            <person name="Watson M."/>
            <person name="Adriaenssens E.M."/>
            <person name="Foster-Nyarko E."/>
            <person name="Jarju S."/>
            <person name="Secka A."/>
            <person name="Antonio M."/>
            <person name="Oren A."/>
            <person name="Chaudhuri R.R."/>
            <person name="La Ragione R."/>
            <person name="Hildebrand F."/>
            <person name="Pallen M.J."/>
        </authorList>
    </citation>
    <scope>NUCLEOTIDE SEQUENCE</scope>
    <source>
        <strain evidence="10">10532</strain>
    </source>
</reference>
<reference evidence="10" key="1">
    <citation type="submission" date="2020-10" db="EMBL/GenBank/DDBJ databases">
        <authorList>
            <person name="Gilroy R."/>
        </authorList>
    </citation>
    <scope>NUCLEOTIDE SEQUENCE</scope>
    <source>
        <strain evidence="10">10532</strain>
    </source>
</reference>
<dbReference type="InterPro" id="IPR007197">
    <property type="entry name" value="rSAM"/>
</dbReference>
<dbReference type="PANTHER" id="PTHR11918:SF45">
    <property type="entry name" value="THREONYLCARBAMOYLADENOSINE TRNA METHYLTHIOTRANSFERASE"/>
    <property type="match status" value="1"/>
</dbReference>
<sequence length="516" mass="57959">MNFYIRSLSLGCKLNQIESESIAAKFTTAGFKIAKPGEGIPDGKVVLSIINTCTVTGKAEQKARHSIRDLLRQDPDSLVLVTGCYAQLEAEYLCNMDNRILVVQGEKKGNLSELPGFLTLETGGKLVSDDMENPCKFKSEFARIQSKIGEFPYLFKPGKNKASPETVIRETFPAPDTAPPRKIRKNPPQKGKILLNSFKNDETAFNLSTDELLFHSRASIKIQDGCNYRCSYCRICYARGSSVSLNHNEVVNRIQNLENKGWEEVVLTGVNLSLYKSGNLDFTGLLNLIIQNTKKIMIRISSLYPNYVDEAFLRVVSSPRIAPHFHLSIQSGSERILKLMRRPHSAEEIFLAVENLRKVKDNPFLACDIITGFPGETEEDFSETLEMCRKIKFSWIHGFPFSPRPGTEAWYMEPRIPQRTAGERLKILTKLALSDRKDYISCCLNKTYSGIVETARKTGSCILTDNYLHCLVSGTQELKTGTRVSVRLKENLLDTKPSGNFSLGDFDCSGDIEFFP</sequence>